<feature type="domain" description="Glycosyl transferase family 1" evidence="3">
    <location>
        <begin position="203"/>
        <end position="346"/>
    </location>
</feature>
<dbReference type="PANTHER" id="PTHR12526">
    <property type="entry name" value="GLYCOSYLTRANSFERASE"/>
    <property type="match status" value="1"/>
</dbReference>
<organism evidence="4">
    <name type="scientific">marine metagenome</name>
    <dbReference type="NCBI Taxonomy" id="408172"/>
    <lineage>
        <taxon>unclassified sequences</taxon>
        <taxon>metagenomes</taxon>
        <taxon>ecological metagenomes</taxon>
    </lineage>
</organism>
<gene>
    <name evidence="4" type="ORF">METZ01_LOCUS79940</name>
</gene>
<evidence type="ECO:0000259" key="3">
    <source>
        <dbReference type="Pfam" id="PF00534"/>
    </source>
</evidence>
<dbReference type="InterPro" id="IPR001296">
    <property type="entry name" value="Glyco_trans_1"/>
</dbReference>
<keyword evidence="2" id="KW-0808">Transferase</keyword>
<dbReference type="AlphaFoldDB" id="A0A381UFU2"/>
<reference evidence="4" key="1">
    <citation type="submission" date="2018-05" db="EMBL/GenBank/DDBJ databases">
        <authorList>
            <person name="Lanie J.A."/>
            <person name="Ng W.-L."/>
            <person name="Kazmierczak K.M."/>
            <person name="Andrzejewski T.M."/>
            <person name="Davidsen T.M."/>
            <person name="Wayne K.J."/>
            <person name="Tettelin H."/>
            <person name="Glass J.I."/>
            <person name="Rusch D."/>
            <person name="Podicherti R."/>
            <person name="Tsui H.-C.T."/>
            <person name="Winkler M.E."/>
        </authorList>
    </citation>
    <scope>NUCLEOTIDE SEQUENCE</scope>
</reference>
<dbReference type="EMBL" id="UINC01006366">
    <property type="protein sequence ID" value="SVA27086.1"/>
    <property type="molecule type" value="Genomic_DNA"/>
</dbReference>
<protein>
    <recommendedName>
        <fullName evidence="3">Glycosyl transferase family 1 domain-containing protein</fullName>
    </recommendedName>
</protein>
<dbReference type="Pfam" id="PF00534">
    <property type="entry name" value="Glycos_transf_1"/>
    <property type="match status" value="1"/>
</dbReference>
<evidence type="ECO:0000313" key="4">
    <source>
        <dbReference type="EMBL" id="SVA27086.1"/>
    </source>
</evidence>
<dbReference type="GO" id="GO:0016757">
    <property type="term" value="F:glycosyltransferase activity"/>
    <property type="evidence" value="ECO:0007669"/>
    <property type="project" value="UniProtKB-KW"/>
</dbReference>
<dbReference type="Gene3D" id="3.40.50.2000">
    <property type="entry name" value="Glycogen Phosphorylase B"/>
    <property type="match status" value="2"/>
</dbReference>
<keyword evidence="1" id="KW-0328">Glycosyltransferase</keyword>
<evidence type="ECO:0000256" key="2">
    <source>
        <dbReference type="ARBA" id="ARBA00022679"/>
    </source>
</evidence>
<accession>A0A381UFU2</accession>
<name>A0A381UFU2_9ZZZZ</name>
<dbReference type="PANTHER" id="PTHR12526:SF629">
    <property type="entry name" value="TEICHURONIC ACID BIOSYNTHESIS GLYCOSYLTRANSFERASE TUAH-RELATED"/>
    <property type="match status" value="1"/>
</dbReference>
<proteinExistence type="predicted"/>
<evidence type="ECO:0000256" key="1">
    <source>
        <dbReference type="ARBA" id="ARBA00022676"/>
    </source>
</evidence>
<sequence>MRIIHLTSVHNWNDDRIFHKECKTLSNQGYNVILIAVADKEMTVNGIRIIPLPRIGNKIKRMFVNSFLIMKQSIKVNGNIYHLHDPELVFIGLILRVIGKHVIYDIHENIVEVIKGRSYWSNNIKKWLPTLAGMIEKWASQFFHLVIAGNYLDERYPNATKILNYSNLFKTEFNNEKKLTIDQGKKGLVYTGFVTERRGALIYADIAKNMPEVPLHLIGEVRPLELLERLTKIAGANTNLIIDGKGNFVDPIRKDNLVRNGNWLAALCIFPYSIQYLNTEPTKFFDYMSYGIPIVCSNFPVWKDFIEKEQCGLTVDPGDIDDIRDKINYLSNNIEAGIKMGENGRKAVNEKYNWKNESKKLIELYNNIYSSNN</sequence>
<dbReference type="SUPFAM" id="SSF53756">
    <property type="entry name" value="UDP-Glycosyltransferase/glycogen phosphorylase"/>
    <property type="match status" value="1"/>
</dbReference>